<protein>
    <recommendedName>
        <fullName evidence="4">Copper transport protein</fullName>
    </recommendedName>
</protein>
<comment type="similarity">
    <text evidence="4">Belongs to the copper transporter (Ctr) (TC 1.A.56) family. SLC31A subfamily.</text>
</comment>
<name>A0A914DH10_9BILA</name>
<dbReference type="GO" id="GO:0016020">
    <property type="term" value="C:membrane"/>
    <property type="evidence" value="ECO:0007669"/>
    <property type="project" value="UniProtKB-SubCell"/>
</dbReference>
<evidence type="ECO:0000256" key="3">
    <source>
        <dbReference type="ARBA" id="ARBA00023136"/>
    </source>
</evidence>
<evidence type="ECO:0000313" key="6">
    <source>
        <dbReference type="Proteomes" id="UP000887540"/>
    </source>
</evidence>
<organism evidence="6 7">
    <name type="scientific">Acrobeloides nanus</name>
    <dbReference type="NCBI Taxonomy" id="290746"/>
    <lineage>
        <taxon>Eukaryota</taxon>
        <taxon>Metazoa</taxon>
        <taxon>Ecdysozoa</taxon>
        <taxon>Nematoda</taxon>
        <taxon>Chromadorea</taxon>
        <taxon>Rhabditida</taxon>
        <taxon>Tylenchina</taxon>
        <taxon>Cephalobomorpha</taxon>
        <taxon>Cephaloboidea</taxon>
        <taxon>Cephalobidae</taxon>
        <taxon>Acrobeloides</taxon>
    </lineage>
</organism>
<feature type="transmembrane region" description="Helical" evidence="4">
    <location>
        <begin position="138"/>
        <end position="160"/>
    </location>
</feature>
<keyword evidence="3 4" id="KW-0472">Membrane</keyword>
<keyword evidence="6" id="KW-1185">Reference proteome</keyword>
<keyword evidence="4" id="KW-0813">Transport</keyword>
<feature type="region of interest" description="Disordered" evidence="5">
    <location>
        <begin position="79"/>
        <end position="103"/>
    </location>
</feature>
<dbReference type="PANTHER" id="PTHR12483:SF30">
    <property type="entry name" value="COPPER TRANSPORT PROTEIN"/>
    <property type="match status" value="1"/>
</dbReference>
<dbReference type="Proteomes" id="UP000887540">
    <property type="component" value="Unplaced"/>
</dbReference>
<keyword evidence="4" id="KW-0406">Ion transport</keyword>
<keyword evidence="2 4" id="KW-1133">Transmembrane helix</keyword>
<evidence type="ECO:0000313" key="7">
    <source>
        <dbReference type="WBParaSite" id="ACRNAN_scaffold2668.g10640.t1"/>
    </source>
</evidence>
<evidence type="ECO:0000256" key="4">
    <source>
        <dbReference type="RuleBase" id="RU367022"/>
    </source>
</evidence>
<evidence type="ECO:0000256" key="5">
    <source>
        <dbReference type="SAM" id="MobiDB-lite"/>
    </source>
</evidence>
<comment type="subcellular location">
    <subcellularLocation>
        <location evidence="4">Membrane</location>
        <topology evidence="4">Multi-pass membrane protein</topology>
    </subcellularLocation>
</comment>
<feature type="compositionally biased region" description="Basic and acidic residues" evidence="5">
    <location>
        <begin position="81"/>
        <end position="95"/>
    </location>
</feature>
<keyword evidence="1 4" id="KW-0812">Transmembrane</keyword>
<reference evidence="7" key="1">
    <citation type="submission" date="2022-11" db="UniProtKB">
        <authorList>
            <consortium name="WormBaseParasite"/>
        </authorList>
    </citation>
    <scope>IDENTIFICATION</scope>
</reference>
<feature type="transmembrane region" description="Helical" evidence="4">
    <location>
        <begin position="199"/>
        <end position="220"/>
    </location>
</feature>
<keyword evidence="4" id="KW-0186">Copper</keyword>
<dbReference type="WBParaSite" id="ACRNAN_scaffold2668.g10640.t1">
    <property type="protein sequence ID" value="ACRNAN_scaffold2668.g10640.t1"/>
    <property type="gene ID" value="ACRNAN_scaffold2668.g10640"/>
</dbReference>
<dbReference type="Pfam" id="PF04145">
    <property type="entry name" value="Ctr"/>
    <property type="match status" value="1"/>
</dbReference>
<accession>A0A914DH10</accession>
<sequence length="251" mass="29007">MPRMFNQCPQFMSYKETITIWPCGAMDNASVYGTEDCSLEQLFHNLLSLLICKRRKFAGQSNEEKIKLCRTSTTFKQTGSKMDHTSHVHGHHMDMDASTTDNPSTHPNHDMGHMHAMSFHIGSHEVILFDFWNTESSFGIIVSSFVIILLCFIMETIRWLRVYRKQNFLSNPENQQIRRRRFDIDLAGDSVLHAVQLTLSYMLMLIFMTFNVWLCIAVVVGEVSAHLMYRILFPNLERLNDILANTETCCG</sequence>
<evidence type="ECO:0000256" key="1">
    <source>
        <dbReference type="ARBA" id="ARBA00022692"/>
    </source>
</evidence>
<dbReference type="PANTHER" id="PTHR12483">
    <property type="entry name" value="SOLUTE CARRIER FAMILY 31 COPPER TRANSPORTERS"/>
    <property type="match status" value="1"/>
</dbReference>
<dbReference type="InterPro" id="IPR007274">
    <property type="entry name" value="Cop_transporter"/>
</dbReference>
<dbReference type="GO" id="GO:0005375">
    <property type="term" value="F:copper ion transmembrane transporter activity"/>
    <property type="evidence" value="ECO:0007669"/>
    <property type="project" value="UniProtKB-UniRule"/>
</dbReference>
<evidence type="ECO:0000256" key="2">
    <source>
        <dbReference type="ARBA" id="ARBA00022989"/>
    </source>
</evidence>
<dbReference type="AlphaFoldDB" id="A0A914DH10"/>
<keyword evidence="4" id="KW-0187">Copper transport</keyword>
<proteinExistence type="inferred from homology"/>